<protein>
    <submittedName>
        <fullName evidence="2">DUF5615 family PIN-like protein</fullName>
    </submittedName>
</protein>
<gene>
    <name evidence="2" type="ORF">ACETIH_01950</name>
</gene>
<dbReference type="Proteomes" id="UP001593940">
    <property type="component" value="Unassembled WGS sequence"/>
</dbReference>
<accession>A0ABV6Y2V8</accession>
<dbReference type="Pfam" id="PF18478">
    <property type="entry name" value="PIN_10"/>
    <property type="match status" value="1"/>
</dbReference>
<evidence type="ECO:0000313" key="2">
    <source>
        <dbReference type="EMBL" id="MFC1455510.1"/>
    </source>
</evidence>
<evidence type="ECO:0000313" key="3">
    <source>
        <dbReference type="Proteomes" id="UP001593940"/>
    </source>
</evidence>
<dbReference type="InterPro" id="IPR041375">
    <property type="entry name" value="VapC45_PIN-like"/>
</dbReference>
<dbReference type="RefSeq" id="WP_203275686.1">
    <property type="nucleotide sequence ID" value="NZ_JAFBID010000137.1"/>
</dbReference>
<feature type="domain" description="VapC45 PIN like" evidence="1">
    <location>
        <begin position="1"/>
        <end position="83"/>
    </location>
</feature>
<name>A0ABV6Y2V8_9HYPH</name>
<organism evidence="2 3">
    <name type="scientific">Microvirga arabica</name>
    <dbReference type="NCBI Taxonomy" id="1128671"/>
    <lineage>
        <taxon>Bacteria</taxon>
        <taxon>Pseudomonadati</taxon>
        <taxon>Pseudomonadota</taxon>
        <taxon>Alphaproteobacteria</taxon>
        <taxon>Hyphomicrobiales</taxon>
        <taxon>Methylobacteriaceae</taxon>
        <taxon>Microvirga</taxon>
    </lineage>
</organism>
<sequence length="131" mass="14856">MKVLIDENLPPALARALDALFAPQHEIVHLRKRFGPGVKDVEWITTLSREGRWVVISADRRITRNKSEYNAFRSSRLIGFFLSAGLNKSPLTKQAERILALWNDIEILADRVGGGAMFELPMTSTRIKQLK</sequence>
<reference evidence="2 3" key="1">
    <citation type="submission" date="2024-09" db="EMBL/GenBank/DDBJ databases">
        <title>Nodulacao em especies de Leguminosae Basais da Amazonia e Caracterizacao dos Rizobios e Bacterias Associadas aos Nodulos.</title>
        <authorList>
            <person name="Jambeiro I.C.A."/>
            <person name="Lopes I.S."/>
            <person name="Aguiar E.R.G.R."/>
            <person name="Santos A.F.J."/>
            <person name="Dos Santos J.M.F."/>
            <person name="Gross E."/>
        </authorList>
    </citation>
    <scope>NUCLEOTIDE SEQUENCE [LARGE SCALE GENOMIC DNA]</scope>
    <source>
        <strain evidence="2 3">BRUESC1165</strain>
    </source>
</reference>
<proteinExistence type="predicted"/>
<keyword evidence="3" id="KW-1185">Reference proteome</keyword>
<evidence type="ECO:0000259" key="1">
    <source>
        <dbReference type="Pfam" id="PF18478"/>
    </source>
</evidence>
<dbReference type="EMBL" id="JBHOMY010000006">
    <property type="protein sequence ID" value="MFC1455510.1"/>
    <property type="molecule type" value="Genomic_DNA"/>
</dbReference>
<comment type="caution">
    <text evidence="2">The sequence shown here is derived from an EMBL/GenBank/DDBJ whole genome shotgun (WGS) entry which is preliminary data.</text>
</comment>